<evidence type="ECO:0000313" key="1">
    <source>
        <dbReference type="EMBL" id="UZJ23712.1"/>
    </source>
</evidence>
<gene>
    <name evidence="1" type="ORF">RHODO2019_10880</name>
</gene>
<evidence type="ECO:0000313" key="2">
    <source>
        <dbReference type="Proteomes" id="UP001164965"/>
    </source>
</evidence>
<proteinExistence type="predicted"/>
<keyword evidence="2" id="KW-1185">Reference proteome</keyword>
<protein>
    <submittedName>
        <fullName evidence="1">Uncharacterized protein</fullName>
    </submittedName>
</protein>
<accession>A0ABY6NWF2</accession>
<dbReference type="Proteomes" id="UP001164965">
    <property type="component" value="Chromosome"/>
</dbReference>
<organism evidence="1 2">
    <name type="scientific">Rhodococcus antarcticus</name>
    <dbReference type="NCBI Taxonomy" id="2987751"/>
    <lineage>
        <taxon>Bacteria</taxon>
        <taxon>Bacillati</taxon>
        <taxon>Actinomycetota</taxon>
        <taxon>Actinomycetes</taxon>
        <taxon>Mycobacteriales</taxon>
        <taxon>Nocardiaceae</taxon>
        <taxon>Rhodococcus</taxon>
    </lineage>
</organism>
<dbReference type="EMBL" id="CP110615">
    <property type="protein sequence ID" value="UZJ23712.1"/>
    <property type="molecule type" value="Genomic_DNA"/>
</dbReference>
<dbReference type="RefSeq" id="WP_265381820.1">
    <property type="nucleotide sequence ID" value="NZ_CP110615.1"/>
</dbReference>
<reference evidence="1" key="1">
    <citation type="submission" date="2022-10" db="EMBL/GenBank/DDBJ databases">
        <title>Rhodococcus sp.75.</title>
        <authorList>
            <person name="Sun M."/>
        </authorList>
    </citation>
    <scope>NUCLEOTIDE SEQUENCE</scope>
    <source>
        <strain evidence="1">75</strain>
    </source>
</reference>
<sequence length="111" mass="13004">MSRQRRRGQYVSVWRTELFADRRGNEQIRSVPATPHSVRAAFIPQRSSKAEVPGQQQINVTRMIVDATLEDVSLWSTVEWNGHLWDVVAPAQFHYGTRHTRHWSIDIRERP</sequence>
<name>A0ABY6NWF2_9NOCA</name>